<accession>A0ABS7QVM4</accession>
<evidence type="ECO:0000256" key="2">
    <source>
        <dbReference type="SAM" id="MobiDB-lite"/>
    </source>
</evidence>
<feature type="coiled-coil region" evidence="1">
    <location>
        <begin position="5"/>
        <end position="39"/>
    </location>
</feature>
<evidence type="ECO:0000313" key="4">
    <source>
        <dbReference type="Proteomes" id="UP001198565"/>
    </source>
</evidence>
<evidence type="ECO:0000313" key="3">
    <source>
        <dbReference type="EMBL" id="MBY8887258.1"/>
    </source>
</evidence>
<organism evidence="3 4">
    <name type="scientific">Streptantibioticus parmotrematis</name>
    <dbReference type="NCBI Taxonomy" id="2873249"/>
    <lineage>
        <taxon>Bacteria</taxon>
        <taxon>Bacillati</taxon>
        <taxon>Actinomycetota</taxon>
        <taxon>Actinomycetes</taxon>
        <taxon>Kitasatosporales</taxon>
        <taxon>Streptomycetaceae</taxon>
        <taxon>Streptantibioticus</taxon>
    </lineage>
</organism>
<gene>
    <name evidence="3" type="ORF">K7472_20780</name>
</gene>
<proteinExistence type="predicted"/>
<keyword evidence="1" id="KW-0175">Coiled coil</keyword>
<feature type="compositionally biased region" description="Gly residues" evidence="2">
    <location>
        <begin position="43"/>
        <end position="53"/>
    </location>
</feature>
<reference evidence="3 4" key="1">
    <citation type="submission" date="2021-08" db="EMBL/GenBank/DDBJ databases">
        <title>Streptomyces sp. PTM05 isolated from lichen.</title>
        <authorList>
            <person name="Somphong A."/>
            <person name="Phongsopitanun W."/>
            <person name="Tanasupawat S."/>
        </authorList>
    </citation>
    <scope>NUCLEOTIDE SEQUENCE [LARGE SCALE GENOMIC DNA]</scope>
    <source>
        <strain evidence="3 4">Ptm05</strain>
    </source>
</reference>
<evidence type="ECO:0008006" key="5">
    <source>
        <dbReference type="Google" id="ProtNLM"/>
    </source>
</evidence>
<name>A0ABS7QVM4_9ACTN</name>
<protein>
    <recommendedName>
        <fullName evidence="5">DUF4913 domain-containing protein</fullName>
    </recommendedName>
</protein>
<feature type="region of interest" description="Disordered" evidence="2">
    <location>
        <begin position="39"/>
        <end position="62"/>
    </location>
</feature>
<evidence type="ECO:0000256" key="1">
    <source>
        <dbReference type="SAM" id="Coils"/>
    </source>
</evidence>
<comment type="caution">
    <text evidence="3">The sequence shown here is derived from an EMBL/GenBank/DDBJ whole genome shotgun (WGS) entry which is preliminary data.</text>
</comment>
<dbReference type="EMBL" id="JAINVZ010000015">
    <property type="protein sequence ID" value="MBY8887258.1"/>
    <property type="molecule type" value="Genomic_DNA"/>
</dbReference>
<sequence length="217" mass="23877">MANGFDDLFRQLATINEEIVSLNAELVLQAERLKILEEDRGEGAGGGSAGAGEGGEEEERVAGAPVRWDDLVPAERVALWREFVVWVIWMADRYGITNDQIPRQCWWQHGAVVEELTALWTSHQSAYALSEDAGSAPYLWQDALARAIERIGRLWVGTCRNGQHRDRHREQWDGDEKYLAAILATVPAPPEGGGEDGDSADPAGEEPGDDDTPPDSE</sequence>
<feature type="region of interest" description="Disordered" evidence="2">
    <location>
        <begin position="185"/>
        <end position="217"/>
    </location>
</feature>
<keyword evidence="4" id="KW-1185">Reference proteome</keyword>
<feature type="compositionally biased region" description="Acidic residues" evidence="2">
    <location>
        <begin position="193"/>
        <end position="217"/>
    </location>
</feature>
<dbReference type="Proteomes" id="UP001198565">
    <property type="component" value="Unassembled WGS sequence"/>
</dbReference>
<dbReference type="RefSeq" id="WP_222980008.1">
    <property type="nucleotide sequence ID" value="NZ_JAINVZ010000015.1"/>
</dbReference>